<keyword evidence="4" id="KW-0862">Zinc</keyword>
<reference evidence="6 7" key="1">
    <citation type="submission" date="2020-09" db="EMBL/GenBank/DDBJ databases">
        <title>Roseomonas.</title>
        <authorList>
            <person name="Zhu W."/>
        </authorList>
    </citation>
    <scope>NUCLEOTIDE SEQUENCE [LARGE SCALE GENOMIC DNA]</scope>
    <source>
        <strain evidence="6 7">573</strain>
    </source>
</reference>
<evidence type="ECO:0000313" key="7">
    <source>
        <dbReference type="Proteomes" id="UP001518989"/>
    </source>
</evidence>
<dbReference type="PANTHER" id="PTHR43808">
    <property type="entry name" value="ACETYLORNITHINE DEACETYLASE"/>
    <property type="match status" value="1"/>
</dbReference>
<gene>
    <name evidence="6" type="ORF">IAI61_04890</name>
</gene>
<evidence type="ECO:0000256" key="1">
    <source>
        <dbReference type="ARBA" id="ARBA00001947"/>
    </source>
</evidence>
<dbReference type="InterPro" id="IPR011650">
    <property type="entry name" value="Peptidase_M20_dimer"/>
</dbReference>
<dbReference type="Gene3D" id="3.40.630.10">
    <property type="entry name" value="Zn peptidases"/>
    <property type="match status" value="1"/>
</dbReference>
<evidence type="ECO:0000256" key="2">
    <source>
        <dbReference type="ARBA" id="ARBA00022723"/>
    </source>
</evidence>
<dbReference type="CDD" id="cd03885">
    <property type="entry name" value="M20_CPDG2"/>
    <property type="match status" value="1"/>
</dbReference>
<dbReference type="SUPFAM" id="SSF55031">
    <property type="entry name" value="Bacterial exopeptidase dimerisation domain"/>
    <property type="match status" value="1"/>
</dbReference>
<dbReference type="RefSeq" id="WP_207415783.1">
    <property type="nucleotide sequence ID" value="NZ_CP061178.1"/>
</dbReference>
<dbReference type="Pfam" id="PF07687">
    <property type="entry name" value="M20_dimer"/>
    <property type="match status" value="1"/>
</dbReference>
<evidence type="ECO:0000259" key="5">
    <source>
        <dbReference type="Pfam" id="PF07687"/>
    </source>
</evidence>
<accession>A0ABS3KLM2</accession>
<evidence type="ECO:0000313" key="6">
    <source>
        <dbReference type="EMBL" id="MBO1078356.1"/>
    </source>
</evidence>
<proteinExistence type="predicted"/>
<feature type="domain" description="Peptidase M20 dimerisation" evidence="5">
    <location>
        <begin position="183"/>
        <end position="265"/>
    </location>
</feature>
<dbReference type="Gene3D" id="3.30.70.360">
    <property type="match status" value="1"/>
</dbReference>
<dbReference type="InterPro" id="IPR001261">
    <property type="entry name" value="ArgE/DapE_CS"/>
</dbReference>
<dbReference type="InterPro" id="IPR050072">
    <property type="entry name" value="Peptidase_M20A"/>
</dbReference>
<dbReference type="PIRSF" id="PIRSF037238">
    <property type="entry name" value="Carboxypeptidase_G2"/>
    <property type="match status" value="1"/>
</dbReference>
<organism evidence="6 7">
    <name type="scientific">Roseomonas haemaphysalidis</name>
    <dbReference type="NCBI Taxonomy" id="2768162"/>
    <lineage>
        <taxon>Bacteria</taxon>
        <taxon>Pseudomonadati</taxon>
        <taxon>Pseudomonadota</taxon>
        <taxon>Alphaproteobacteria</taxon>
        <taxon>Acetobacterales</taxon>
        <taxon>Roseomonadaceae</taxon>
        <taxon>Roseomonas</taxon>
    </lineage>
</organism>
<dbReference type="InterPro" id="IPR002933">
    <property type="entry name" value="Peptidase_M20"/>
</dbReference>
<evidence type="ECO:0000256" key="3">
    <source>
        <dbReference type="ARBA" id="ARBA00022801"/>
    </source>
</evidence>
<dbReference type="Proteomes" id="UP001518989">
    <property type="component" value="Unassembled WGS sequence"/>
</dbReference>
<keyword evidence="2" id="KW-0479">Metal-binding</keyword>
<dbReference type="SUPFAM" id="SSF53187">
    <property type="entry name" value="Zn-dependent exopeptidases"/>
    <property type="match status" value="1"/>
</dbReference>
<sequence length="380" mass="40276">MSQSNTPPFVADDLLREIRAWVEIESPTDDAAAVNRAMDRAAADATAAGAGTQRIPGRDGAGDHLLVSSPWGAEDEPGILVLSHLDTVHAVGSLAGPMPFRVEGDVAYGPGIVDMKGGALIALAALRHLIARGGRTPLPIRHLFVSDEETGSHTSQEHIEREAKRARFVLVTEPAREGGRIVTARKGTARFDLRIKGRAAHSGARHEDGRSATKELARQILDLEAMTDYGTGVTVNVGRIGGGTRANVVAEEAWAEIDMRVPNQEIGTPAIARVLAVKPYDPDVSLEMTGGLNRPGYEKSDAIAQLFEHARGLAGEIGFELHDLKTGGGSDGNFTAALGVPTLDGLGVDGKAAHTHEEQLYVSSLVPRATLLLRLMETLS</sequence>
<dbReference type="PANTHER" id="PTHR43808:SF9">
    <property type="entry name" value="BLL0789 PROTEIN"/>
    <property type="match status" value="1"/>
</dbReference>
<protein>
    <submittedName>
        <fullName evidence="6">M20 family metallopeptidase</fullName>
    </submittedName>
</protein>
<comment type="caution">
    <text evidence="6">The sequence shown here is derived from an EMBL/GenBank/DDBJ whole genome shotgun (WGS) entry which is preliminary data.</text>
</comment>
<evidence type="ECO:0000256" key="4">
    <source>
        <dbReference type="ARBA" id="ARBA00022833"/>
    </source>
</evidence>
<dbReference type="EMBL" id="JACTNG010000002">
    <property type="protein sequence ID" value="MBO1078356.1"/>
    <property type="molecule type" value="Genomic_DNA"/>
</dbReference>
<comment type="cofactor">
    <cofactor evidence="1">
        <name>Zn(2+)</name>
        <dbReference type="ChEBI" id="CHEBI:29105"/>
    </cofactor>
</comment>
<dbReference type="Pfam" id="PF01546">
    <property type="entry name" value="Peptidase_M20"/>
    <property type="match status" value="1"/>
</dbReference>
<dbReference type="PROSITE" id="PS00758">
    <property type="entry name" value="ARGE_DAPE_CPG2_1"/>
    <property type="match status" value="1"/>
</dbReference>
<dbReference type="InterPro" id="IPR017150">
    <property type="entry name" value="Pept_M20_glutamate_carboxypep"/>
</dbReference>
<keyword evidence="3" id="KW-0378">Hydrolase</keyword>
<dbReference type="InterPro" id="IPR036264">
    <property type="entry name" value="Bact_exopeptidase_dim_dom"/>
</dbReference>
<keyword evidence="7" id="KW-1185">Reference proteome</keyword>
<name>A0ABS3KLM2_9PROT</name>